<keyword evidence="2 6" id="KW-0728">SH3 domain</keyword>
<dbReference type="Pfam" id="PF00018">
    <property type="entry name" value="SH3_1"/>
    <property type="match status" value="1"/>
</dbReference>
<keyword evidence="11" id="KW-0132">Cell division</keyword>
<feature type="compositionally biased region" description="Polar residues" evidence="8">
    <location>
        <begin position="679"/>
        <end position="709"/>
    </location>
</feature>
<feature type="region of interest" description="Disordered" evidence="8">
    <location>
        <begin position="321"/>
        <end position="610"/>
    </location>
</feature>
<dbReference type="InterPro" id="IPR001060">
    <property type="entry name" value="FCH_dom"/>
</dbReference>
<evidence type="ECO:0000256" key="1">
    <source>
        <dbReference type="ARBA" id="ARBA00004245"/>
    </source>
</evidence>
<feature type="domain" description="F-BAR" evidence="10">
    <location>
        <begin position="13"/>
        <end position="269"/>
    </location>
</feature>
<dbReference type="GO" id="GO:0009898">
    <property type="term" value="C:cytoplasmic side of plasma membrane"/>
    <property type="evidence" value="ECO:0007669"/>
    <property type="project" value="UniProtKB-ARBA"/>
</dbReference>
<sequence>MPGRTGDGPTVALSFANNFWGKDDAGVIPLLERMHNAKVTCDELKAFYSTRAAIEDEYARKLLALCRKPLGSNETGTLRASLDVVRGETEAIAKAHSAIASQMKTELEEPLAAFAGGMKERRKIVQSGIERLLKKKNEQTHAVNKARDRYEQDCLRIKGYLAQGHMVMGQEERKNKAKLEKTQIQLASNSSEYEAAVKVLEETTGRWNKEWKAACDMTQKFQDLEEERIDFTKSSLWSYANISSTVCVSDDASCEKIRLSLENCEVEKDIATFIKEKGTGQEIPDPPKFINFCRGDVDTSSEASEEEGYSVAQFQRAINPAFRSSSPQPSTYESHHDPSSELAAQMGHGNPSTPKSREATGTPQKPSPQQAQPVQPPQPVQPAQPAQPPQPAQPAQPPQPAQPAQPAQPPQPAQPVQPAPLDLRRGGQLPPNYDPSQHGEIGTVPHNSYPTEGMTMFCRTGPPSERSSGTSAYRPSSRDSQSDISNPTSFSSQEPPSGKQSPTKPTNGVAMPGMSPEKQVQKKRSTFFSNSPFRRKSRHDKDRQSTSSPQNSRSPTKPAYGASPPDERHSGSPEPVDPRANFQLNIGNNVFDVASPDKKESESKKEAEEELDPIARALADLKGVGKQSASRVSADRYHGIATPAPSTTGSSYNPSAVAKTPPPSYNDASVKRLDAPQPAFTSAQMQKTTQKYVGQTQNMFGGPSDTQRMNARGNGPAQDIQRARSPAPRRSASPQPSPRVDTRMSPYNGGGAAQSPTSYQSNSYNGRYRQSPTTNSRPGSSRGYSPRDYSRHGSPNDVVRAVSPQPQFRQQNRPSSAGGMELQLSGGQVDHYGGGYDSYGRARDSGRPMSMYYGNGPEGGSRSRSKSLAVAEPERQYSRDGRPILHFARAMYSYTAAIPEELGFSKGDILAILRMQDDGWWEAELTGGKSGLGLVPSNYLQNL</sequence>
<feature type="region of interest" description="Disordered" evidence="8">
    <location>
        <begin position="854"/>
        <end position="875"/>
    </location>
</feature>
<dbReference type="InterPro" id="IPR031160">
    <property type="entry name" value="F_BAR_dom"/>
</dbReference>
<dbReference type="Gene3D" id="1.20.1270.60">
    <property type="entry name" value="Arfaptin homology (AH) domain/BAR domain"/>
    <property type="match status" value="1"/>
</dbReference>
<dbReference type="PROSITE" id="PS50002">
    <property type="entry name" value="SH3"/>
    <property type="match status" value="1"/>
</dbReference>
<keyword evidence="3" id="KW-0963">Cytoplasm</keyword>
<dbReference type="Proteomes" id="UP000053958">
    <property type="component" value="Unassembled WGS sequence"/>
</dbReference>
<dbReference type="PANTHER" id="PTHR23065">
    <property type="entry name" value="PROLINE-SERINE-THREONINE PHOSPHATASE INTERACTING PROTEIN 1"/>
    <property type="match status" value="1"/>
</dbReference>
<feature type="compositionally biased region" description="Polar residues" evidence="8">
    <location>
        <begin position="465"/>
        <end position="475"/>
    </location>
</feature>
<dbReference type="PRINTS" id="PR00452">
    <property type="entry name" value="SH3DOMAIN"/>
</dbReference>
<dbReference type="PRINTS" id="PR00499">
    <property type="entry name" value="P67PHOX"/>
</dbReference>
<feature type="compositionally biased region" description="Low complexity" evidence="8">
    <location>
        <begin position="776"/>
        <end position="787"/>
    </location>
</feature>
<dbReference type="SMART" id="SM00326">
    <property type="entry name" value="SH3"/>
    <property type="match status" value="1"/>
</dbReference>
<keyword evidence="11" id="KW-0131">Cell cycle</keyword>
<feature type="domain" description="SH3" evidence="9">
    <location>
        <begin position="883"/>
        <end position="943"/>
    </location>
</feature>
<dbReference type="Gene3D" id="2.30.30.40">
    <property type="entry name" value="SH3 Domains"/>
    <property type="match status" value="1"/>
</dbReference>
<dbReference type="PANTHER" id="PTHR23065:SF7">
    <property type="entry name" value="NOSTRIN, ISOFORM H"/>
    <property type="match status" value="1"/>
</dbReference>
<gene>
    <name evidence="11" type="ORF">T310_4913</name>
</gene>
<comment type="subcellular location">
    <subcellularLocation>
        <location evidence="1">Cytoplasm</location>
        <location evidence="1">Cytoskeleton</location>
    </subcellularLocation>
</comment>
<evidence type="ECO:0000256" key="8">
    <source>
        <dbReference type="SAM" id="MobiDB-lite"/>
    </source>
</evidence>
<dbReference type="RefSeq" id="XP_013327666.1">
    <property type="nucleotide sequence ID" value="XM_013472212.1"/>
</dbReference>
<evidence type="ECO:0000313" key="12">
    <source>
        <dbReference type="Proteomes" id="UP000053958"/>
    </source>
</evidence>
<dbReference type="CDD" id="cd00174">
    <property type="entry name" value="SH3"/>
    <property type="match status" value="1"/>
</dbReference>
<proteinExistence type="predicted"/>
<dbReference type="Pfam" id="PF00611">
    <property type="entry name" value="FCH"/>
    <property type="match status" value="1"/>
</dbReference>
<dbReference type="EMBL" id="LASV01000208">
    <property type="protein sequence ID" value="KKA21054.1"/>
    <property type="molecule type" value="Genomic_DNA"/>
</dbReference>
<evidence type="ECO:0000256" key="2">
    <source>
        <dbReference type="ARBA" id="ARBA00022443"/>
    </source>
</evidence>
<dbReference type="GO" id="GO:0106006">
    <property type="term" value="F:cytoskeletal protein-membrane anchor activity"/>
    <property type="evidence" value="ECO:0007669"/>
    <property type="project" value="UniProtKB-ARBA"/>
</dbReference>
<evidence type="ECO:0000256" key="6">
    <source>
        <dbReference type="PROSITE-ProRule" id="PRU00192"/>
    </source>
</evidence>
<accession>A0A0F4YS27</accession>
<feature type="compositionally biased region" description="Polar residues" evidence="8">
    <location>
        <begin position="754"/>
        <end position="775"/>
    </location>
</feature>
<reference evidence="11 12" key="1">
    <citation type="submission" date="2015-04" db="EMBL/GenBank/DDBJ databases">
        <authorList>
            <person name="Heijne W.H."/>
            <person name="Fedorova N.D."/>
            <person name="Nierman W.C."/>
            <person name="Vollebregt A.W."/>
            <person name="Zhao Z."/>
            <person name="Wu L."/>
            <person name="Kumar M."/>
            <person name="Stam H."/>
            <person name="van den Berg M.A."/>
            <person name="Pel H.J."/>
        </authorList>
    </citation>
    <scope>NUCLEOTIDE SEQUENCE [LARGE SCALE GENOMIC DNA]</scope>
    <source>
        <strain evidence="11 12">CBS 393.64</strain>
    </source>
</reference>
<dbReference type="GO" id="GO:1903475">
    <property type="term" value="P:mitotic actomyosin contractile ring assembly"/>
    <property type="evidence" value="ECO:0007669"/>
    <property type="project" value="UniProtKB-ARBA"/>
</dbReference>
<feature type="compositionally biased region" description="Polar residues" evidence="8">
    <location>
        <begin position="322"/>
        <end position="332"/>
    </location>
</feature>
<feature type="compositionally biased region" description="Polar residues" evidence="8">
    <location>
        <begin position="644"/>
        <end position="654"/>
    </location>
</feature>
<dbReference type="AlphaFoldDB" id="A0A0F4YS27"/>
<dbReference type="InterPro" id="IPR027267">
    <property type="entry name" value="AH/BAR_dom_sf"/>
</dbReference>
<keyword evidence="12" id="KW-1185">Reference proteome</keyword>
<dbReference type="SUPFAM" id="SSF103657">
    <property type="entry name" value="BAR/IMD domain-like"/>
    <property type="match status" value="1"/>
</dbReference>
<evidence type="ECO:0000259" key="9">
    <source>
        <dbReference type="PROSITE" id="PS50002"/>
    </source>
</evidence>
<dbReference type="InterPro" id="IPR001452">
    <property type="entry name" value="SH3_domain"/>
</dbReference>
<feature type="region of interest" description="Disordered" evidence="8">
    <location>
        <begin position="626"/>
        <end position="800"/>
    </location>
</feature>
<keyword evidence="7" id="KW-0175">Coiled coil</keyword>
<evidence type="ECO:0000256" key="5">
    <source>
        <dbReference type="ARBA" id="ARBA00023212"/>
    </source>
</evidence>
<dbReference type="SMART" id="SM00055">
    <property type="entry name" value="FCH"/>
    <property type="match status" value="1"/>
</dbReference>
<feature type="compositionally biased region" description="Low complexity" evidence="8">
    <location>
        <begin position="723"/>
        <end position="734"/>
    </location>
</feature>
<feature type="compositionally biased region" description="Basic and acidic residues" evidence="8">
    <location>
        <begin position="595"/>
        <end position="607"/>
    </location>
</feature>
<dbReference type="InterPro" id="IPR036028">
    <property type="entry name" value="SH3-like_dom_sf"/>
</dbReference>
<feature type="compositionally biased region" description="Polar residues" evidence="8">
    <location>
        <begin position="350"/>
        <end position="364"/>
    </location>
</feature>
<dbReference type="GO" id="GO:0005543">
    <property type="term" value="F:phospholipid binding"/>
    <property type="evidence" value="ECO:0007669"/>
    <property type="project" value="UniProtKB-ARBA"/>
</dbReference>
<dbReference type="CDD" id="cd07651">
    <property type="entry name" value="F-BAR_PombeCdc15_like"/>
    <property type="match status" value="1"/>
</dbReference>
<name>A0A0F4YS27_RASE3</name>
<dbReference type="SUPFAM" id="SSF50044">
    <property type="entry name" value="SH3-domain"/>
    <property type="match status" value="1"/>
</dbReference>
<organism evidence="11 12">
    <name type="scientific">Rasamsonia emersonii (strain ATCC 16479 / CBS 393.64 / IMI 116815)</name>
    <dbReference type="NCBI Taxonomy" id="1408163"/>
    <lineage>
        <taxon>Eukaryota</taxon>
        <taxon>Fungi</taxon>
        <taxon>Dikarya</taxon>
        <taxon>Ascomycota</taxon>
        <taxon>Pezizomycotina</taxon>
        <taxon>Eurotiomycetes</taxon>
        <taxon>Eurotiomycetidae</taxon>
        <taxon>Eurotiales</taxon>
        <taxon>Trichocomaceae</taxon>
        <taxon>Rasamsonia</taxon>
    </lineage>
</organism>
<evidence type="ECO:0000259" key="10">
    <source>
        <dbReference type="PROSITE" id="PS51741"/>
    </source>
</evidence>
<protein>
    <submittedName>
        <fullName evidence="11">Cell division control protein (Cdc15)</fullName>
    </submittedName>
</protein>
<comment type="caution">
    <text evidence="11">The sequence shown here is derived from an EMBL/GenBank/DDBJ whole genome shotgun (WGS) entry which is preliminary data.</text>
</comment>
<dbReference type="STRING" id="1408163.A0A0F4YS27"/>
<feature type="compositionally biased region" description="Pro residues" evidence="8">
    <location>
        <begin position="374"/>
        <end position="418"/>
    </location>
</feature>
<feature type="compositionally biased region" description="Polar residues" evidence="8">
    <location>
        <begin position="482"/>
        <end position="506"/>
    </location>
</feature>
<evidence type="ECO:0000313" key="11">
    <source>
        <dbReference type="EMBL" id="KKA21054.1"/>
    </source>
</evidence>
<evidence type="ECO:0000256" key="3">
    <source>
        <dbReference type="ARBA" id="ARBA00022490"/>
    </source>
</evidence>
<keyword evidence="5" id="KW-0206">Cytoskeleton</keyword>
<dbReference type="OrthoDB" id="27823at2759"/>
<dbReference type="PROSITE" id="PS51741">
    <property type="entry name" value="F_BAR"/>
    <property type="match status" value="1"/>
</dbReference>
<evidence type="ECO:0000256" key="4">
    <source>
        <dbReference type="ARBA" id="ARBA00022553"/>
    </source>
</evidence>
<dbReference type="GO" id="GO:0120104">
    <property type="term" value="C:mitotic actomyosin contractile ring, proximal layer"/>
    <property type="evidence" value="ECO:0007669"/>
    <property type="project" value="UniProtKB-ARBA"/>
</dbReference>
<dbReference type="FunFam" id="2.30.30.40:FF:000164">
    <property type="entry name" value="Cell division control protein"/>
    <property type="match status" value="1"/>
</dbReference>
<feature type="compositionally biased region" description="Polar residues" evidence="8">
    <location>
        <begin position="545"/>
        <end position="555"/>
    </location>
</feature>
<evidence type="ECO:0000256" key="7">
    <source>
        <dbReference type="PROSITE-ProRule" id="PRU01077"/>
    </source>
</evidence>
<dbReference type="GeneID" id="25317260"/>
<keyword evidence="4" id="KW-0597">Phosphoprotein</keyword>
<dbReference type="FunFam" id="1.20.1270.60:FF:000045">
    <property type="entry name" value="Cell division control protein"/>
    <property type="match status" value="1"/>
</dbReference>